<proteinExistence type="predicted"/>
<evidence type="ECO:0000313" key="1">
    <source>
        <dbReference type="EMBL" id="KAJ7709484.1"/>
    </source>
</evidence>
<protein>
    <submittedName>
        <fullName evidence="1">Uncharacterized protein</fullName>
    </submittedName>
</protein>
<dbReference type="Proteomes" id="UP001221757">
    <property type="component" value="Unassembled WGS sequence"/>
</dbReference>
<comment type="caution">
    <text evidence="1">The sequence shown here is derived from an EMBL/GenBank/DDBJ whole genome shotgun (WGS) entry which is preliminary data.</text>
</comment>
<organism evidence="1 2">
    <name type="scientific">Mycena rosella</name>
    <name type="common">Pink bonnet</name>
    <name type="synonym">Agaricus rosellus</name>
    <dbReference type="NCBI Taxonomy" id="1033263"/>
    <lineage>
        <taxon>Eukaryota</taxon>
        <taxon>Fungi</taxon>
        <taxon>Dikarya</taxon>
        <taxon>Basidiomycota</taxon>
        <taxon>Agaricomycotina</taxon>
        <taxon>Agaricomycetes</taxon>
        <taxon>Agaricomycetidae</taxon>
        <taxon>Agaricales</taxon>
        <taxon>Marasmiineae</taxon>
        <taxon>Mycenaceae</taxon>
        <taxon>Mycena</taxon>
    </lineage>
</organism>
<dbReference type="EMBL" id="JARKIE010000002">
    <property type="protein sequence ID" value="KAJ7709484.1"/>
    <property type="molecule type" value="Genomic_DNA"/>
</dbReference>
<accession>A0AAD7H0Z2</accession>
<name>A0AAD7H0Z2_MYCRO</name>
<gene>
    <name evidence="1" type="ORF">B0H17DRAFT_916039</name>
</gene>
<keyword evidence="2" id="KW-1185">Reference proteome</keyword>
<reference evidence="1" key="1">
    <citation type="submission" date="2023-03" db="EMBL/GenBank/DDBJ databases">
        <title>Massive genome expansion in bonnet fungi (Mycena s.s.) driven by repeated elements and novel gene families across ecological guilds.</title>
        <authorList>
            <consortium name="Lawrence Berkeley National Laboratory"/>
            <person name="Harder C.B."/>
            <person name="Miyauchi S."/>
            <person name="Viragh M."/>
            <person name="Kuo A."/>
            <person name="Thoen E."/>
            <person name="Andreopoulos B."/>
            <person name="Lu D."/>
            <person name="Skrede I."/>
            <person name="Drula E."/>
            <person name="Henrissat B."/>
            <person name="Morin E."/>
            <person name="Kohler A."/>
            <person name="Barry K."/>
            <person name="LaButti K."/>
            <person name="Morin E."/>
            <person name="Salamov A."/>
            <person name="Lipzen A."/>
            <person name="Mereny Z."/>
            <person name="Hegedus B."/>
            <person name="Baldrian P."/>
            <person name="Stursova M."/>
            <person name="Weitz H."/>
            <person name="Taylor A."/>
            <person name="Grigoriev I.V."/>
            <person name="Nagy L.G."/>
            <person name="Martin F."/>
            <person name="Kauserud H."/>
        </authorList>
    </citation>
    <scope>NUCLEOTIDE SEQUENCE</scope>
    <source>
        <strain evidence="1">CBHHK067</strain>
    </source>
</reference>
<dbReference type="AlphaFoldDB" id="A0AAD7H0Z2"/>
<evidence type="ECO:0000313" key="2">
    <source>
        <dbReference type="Proteomes" id="UP001221757"/>
    </source>
</evidence>
<dbReference type="Pfam" id="PF18759">
    <property type="entry name" value="Plavaka"/>
    <property type="match status" value="1"/>
</dbReference>
<sequence length="176" mass="20273">MPQFHTKKLKIDSDGREFSEKSYNVEIEFRDPWEVTKRLVRDSTLASVSTWFSQERYLCLHGVIDLSNPLYDEPWTAETWHEVDDSLPADDAYPSCYLGGHIWLDKGLVSTKVKMHPILWRRCWIQSATRNGSGNGGATLLGFVKMVRVFFFSSSPVGCTLKWFSHLRFAISIPRP</sequence>
<dbReference type="InterPro" id="IPR041078">
    <property type="entry name" value="Plavaka"/>
</dbReference>